<keyword evidence="2" id="KW-0812">Transmembrane</keyword>
<dbReference type="Pfam" id="PF00168">
    <property type="entry name" value="C2"/>
    <property type="match status" value="1"/>
</dbReference>
<evidence type="ECO:0000313" key="4">
    <source>
        <dbReference type="EMBL" id="KAK1277539.1"/>
    </source>
</evidence>
<feature type="compositionally biased region" description="Pro residues" evidence="1">
    <location>
        <begin position="186"/>
        <end position="196"/>
    </location>
</feature>
<reference evidence="4" key="1">
    <citation type="journal article" date="2023" name="Nat. Commun.">
        <title>Diploid and tetraploid genomes of Acorus and the evolution of monocots.</title>
        <authorList>
            <person name="Ma L."/>
            <person name="Liu K.W."/>
            <person name="Li Z."/>
            <person name="Hsiao Y.Y."/>
            <person name="Qi Y."/>
            <person name="Fu T."/>
            <person name="Tang G.D."/>
            <person name="Zhang D."/>
            <person name="Sun W.H."/>
            <person name="Liu D.K."/>
            <person name="Li Y."/>
            <person name="Chen G.Z."/>
            <person name="Liu X.D."/>
            <person name="Liao X.Y."/>
            <person name="Jiang Y.T."/>
            <person name="Yu X."/>
            <person name="Hao Y."/>
            <person name="Huang J."/>
            <person name="Zhao X.W."/>
            <person name="Ke S."/>
            <person name="Chen Y.Y."/>
            <person name="Wu W.L."/>
            <person name="Hsu J.L."/>
            <person name="Lin Y.F."/>
            <person name="Huang M.D."/>
            <person name="Li C.Y."/>
            <person name="Huang L."/>
            <person name="Wang Z.W."/>
            <person name="Zhao X."/>
            <person name="Zhong W.Y."/>
            <person name="Peng D.H."/>
            <person name="Ahmad S."/>
            <person name="Lan S."/>
            <person name="Zhang J.S."/>
            <person name="Tsai W.C."/>
            <person name="Van de Peer Y."/>
            <person name="Liu Z.J."/>
        </authorList>
    </citation>
    <scope>NUCLEOTIDE SEQUENCE</scope>
    <source>
        <strain evidence="4">SCP</strain>
    </source>
</reference>
<evidence type="ECO:0000256" key="2">
    <source>
        <dbReference type="SAM" id="Phobius"/>
    </source>
</evidence>
<dbReference type="InterPro" id="IPR035892">
    <property type="entry name" value="C2_domain_sf"/>
</dbReference>
<keyword evidence="2" id="KW-1133">Transmembrane helix</keyword>
<feature type="compositionally biased region" description="Pro residues" evidence="1">
    <location>
        <begin position="248"/>
        <end position="257"/>
    </location>
</feature>
<dbReference type="PANTHER" id="PTHR32246">
    <property type="entry name" value="INGRESSION PROTEIN FIC1"/>
    <property type="match status" value="1"/>
</dbReference>
<reference evidence="4" key="2">
    <citation type="submission" date="2023-06" db="EMBL/GenBank/DDBJ databases">
        <authorList>
            <person name="Ma L."/>
            <person name="Liu K.-W."/>
            <person name="Li Z."/>
            <person name="Hsiao Y.-Y."/>
            <person name="Qi Y."/>
            <person name="Fu T."/>
            <person name="Tang G."/>
            <person name="Zhang D."/>
            <person name="Sun W.-H."/>
            <person name="Liu D.-K."/>
            <person name="Li Y."/>
            <person name="Chen G.-Z."/>
            <person name="Liu X.-D."/>
            <person name="Liao X.-Y."/>
            <person name="Jiang Y.-T."/>
            <person name="Yu X."/>
            <person name="Hao Y."/>
            <person name="Huang J."/>
            <person name="Zhao X.-W."/>
            <person name="Ke S."/>
            <person name="Chen Y.-Y."/>
            <person name="Wu W.-L."/>
            <person name="Hsu J.-L."/>
            <person name="Lin Y.-F."/>
            <person name="Huang M.-D."/>
            <person name="Li C.-Y."/>
            <person name="Huang L."/>
            <person name="Wang Z.-W."/>
            <person name="Zhao X."/>
            <person name="Zhong W.-Y."/>
            <person name="Peng D.-H."/>
            <person name="Ahmad S."/>
            <person name="Lan S."/>
            <person name="Zhang J.-S."/>
            <person name="Tsai W.-C."/>
            <person name="Van De Peer Y."/>
            <person name="Liu Z.-J."/>
        </authorList>
    </citation>
    <scope>NUCLEOTIDE SEQUENCE</scope>
    <source>
        <strain evidence="4">SCP</strain>
        <tissue evidence="4">Leaves</tissue>
    </source>
</reference>
<feature type="transmembrane region" description="Helical" evidence="2">
    <location>
        <begin position="286"/>
        <end position="307"/>
    </location>
</feature>
<name>A0AAV9BMV8_ACOGR</name>
<dbReference type="PROSITE" id="PS50004">
    <property type="entry name" value="C2"/>
    <property type="match status" value="1"/>
</dbReference>
<keyword evidence="2" id="KW-0472">Membrane</keyword>
<feature type="region of interest" description="Disordered" evidence="1">
    <location>
        <begin position="72"/>
        <end position="96"/>
    </location>
</feature>
<dbReference type="CDD" id="cd04051">
    <property type="entry name" value="C2_SRC2_like"/>
    <property type="match status" value="1"/>
</dbReference>
<dbReference type="AlphaFoldDB" id="A0AAV9BMV8"/>
<feature type="compositionally biased region" description="Low complexity" evidence="1">
    <location>
        <begin position="232"/>
        <end position="247"/>
    </location>
</feature>
<dbReference type="GO" id="GO:0032259">
    <property type="term" value="P:methylation"/>
    <property type="evidence" value="ECO:0007669"/>
    <property type="project" value="InterPro"/>
</dbReference>
<feature type="domain" description="C2" evidence="3">
    <location>
        <begin position="29"/>
        <end position="148"/>
    </location>
</feature>
<dbReference type="Proteomes" id="UP001179952">
    <property type="component" value="Unassembled WGS sequence"/>
</dbReference>
<gene>
    <name evidence="4" type="ORF">QJS04_geneDACA007319</name>
</gene>
<comment type="caution">
    <text evidence="4">The sequence shown here is derived from an EMBL/GenBank/DDBJ whole genome shotgun (WGS) entry which is preliminary data.</text>
</comment>
<keyword evidence="5" id="KW-1185">Reference proteome</keyword>
<dbReference type="SUPFAM" id="SSF49562">
    <property type="entry name" value="C2 domain (Calcium/lipid-binding domain, CaLB)"/>
    <property type="match status" value="1"/>
</dbReference>
<dbReference type="PROSITE" id="PS00092">
    <property type="entry name" value="N6_MTASE"/>
    <property type="match status" value="1"/>
</dbReference>
<dbReference type="InterPro" id="IPR044750">
    <property type="entry name" value="C2_SRC2/BAP"/>
</dbReference>
<evidence type="ECO:0000256" key="1">
    <source>
        <dbReference type="SAM" id="MobiDB-lite"/>
    </source>
</evidence>
<dbReference type="SMART" id="SM00239">
    <property type="entry name" value="C2"/>
    <property type="match status" value="1"/>
</dbReference>
<accession>A0AAV9BMV8</accession>
<protein>
    <recommendedName>
        <fullName evidence="3">C2 domain-containing protein</fullName>
    </recommendedName>
</protein>
<dbReference type="GO" id="GO:0008168">
    <property type="term" value="F:methyltransferase activity"/>
    <property type="evidence" value="ECO:0007669"/>
    <property type="project" value="InterPro"/>
</dbReference>
<dbReference type="GO" id="GO:0003676">
    <property type="term" value="F:nucleic acid binding"/>
    <property type="evidence" value="ECO:0007669"/>
    <property type="project" value="InterPro"/>
</dbReference>
<organism evidence="4 5">
    <name type="scientific">Acorus gramineus</name>
    <name type="common">Dwarf sweet flag</name>
    <dbReference type="NCBI Taxonomy" id="55184"/>
    <lineage>
        <taxon>Eukaryota</taxon>
        <taxon>Viridiplantae</taxon>
        <taxon>Streptophyta</taxon>
        <taxon>Embryophyta</taxon>
        <taxon>Tracheophyta</taxon>
        <taxon>Spermatophyta</taxon>
        <taxon>Magnoliopsida</taxon>
        <taxon>Liliopsida</taxon>
        <taxon>Acoraceae</taxon>
        <taxon>Acorus</taxon>
    </lineage>
</organism>
<feature type="compositionally biased region" description="Pro residues" evidence="1">
    <location>
        <begin position="215"/>
        <end position="231"/>
    </location>
</feature>
<dbReference type="InterPro" id="IPR000008">
    <property type="entry name" value="C2_dom"/>
</dbReference>
<dbReference type="Gene3D" id="2.60.40.150">
    <property type="entry name" value="C2 domain"/>
    <property type="match status" value="1"/>
</dbReference>
<dbReference type="InterPro" id="IPR002052">
    <property type="entry name" value="DNA_methylase_N6_adenine_CS"/>
</dbReference>
<evidence type="ECO:0000259" key="3">
    <source>
        <dbReference type="PROSITE" id="PS50004"/>
    </source>
</evidence>
<proteinExistence type="predicted"/>
<feature type="region of interest" description="Disordered" evidence="1">
    <location>
        <begin position="186"/>
        <end position="257"/>
    </location>
</feature>
<sequence>MFPQIKKTKSLIFSDPPFRTSLDLLQFRNPNQPNRSSSMAHRTLELTLISGKDLKNVNLFSSMEVYAVVSVSGDPRSKQRTPTDRSGGRNPSWNHTLRFTVDDSPSAADRLVLHFLLRAERSLGDRDIGEVHVPLKELLSDSSSSASGGSAKFVSYQVRKPSGKPKGVLNFSYKFGEKVAAAVAPPPPPAMIPPPAQKHKHDEPVTAYPAGPSAGYPPPPGAYPAYPPPPQHAGYAGYPPQPQAAYGYPPPPPGGYPGYPPPPAAAGYGGYPGYPPVQQPPRKNKFGGAGMGLGAGLLGGALGGLLIGDMISDSGGYDAGYDAGFDDGGGFDF</sequence>
<dbReference type="EMBL" id="JAUJYN010000002">
    <property type="protein sequence ID" value="KAK1277539.1"/>
    <property type="molecule type" value="Genomic_DNA"/>
</dbReference>
<evidence type="ECO:0000313" key="5">
    <source>
        <dbReference type="Proteomes" id="UP001179952"/>
    </source>
</evidence>
<dbReference type="GO" id="GO:0006952">
    <property type="term" value="P:defense response"/>
    <property type="evidence" value="ECO:0007669"/>
    <property type="project" value="InterPro"/>
</dbReference>
<dbReference type="PANTHER" id="PTHR32246:SF173">
    <property type="entry name" value="C2 DOMAIN-CONTAINING PROTEIN"/>
    <property type="match status" value="1"/>
</dbReference>
<feature type="compositionally biased region" description="Basic and acidic residues" evidence="1">
    <location>
        <begin position="75"/>
        <end position="87"/>
    </location>
</feature>